<dbReference type="GO" id="GO:0046872">
    <property type="term" value="F:metal ion binding"/>
    <property type="evidence" value="ECO:0007669"/>
    <property type="project" value="UniProtKB-KW"/>
</dbReference>
<keyword evidence="8 11" id="KW-0238">DNA-binding</keyword>
<evidence type="ECO:0000256" key="3">
    <source>
        <dbReference type="ARBA" id="ARBA00022485"/>
    </source>
</evidence>
<comment type="similarity">
    <text evidence="2 11">Belongs to the WhiB family.</text>
</comment>
<feature type="binding site" evidence="11">
    <location>
        <position position="47"/>
    </location>
    <ligand>
        <name>[4Fe-4S] cluster</name>
        <dbReference type="ChEBI" id="CHEBI:49883"/>
    </ligand>
</feature>
<keyword evidence="10 11" id="KW-0804">Transcription</keyword>
<feature type="compositionally biased region" description="Polar residues" evidence="12">
    <location>
        <begin position="1"/>
        <end position="14"/>
    </location>
</feature>
<feature type="binding site" evidence="11">
    <location>
        <position position="73"/>
    </location>
    <ligand>
        <name>[4Fe-4S] cluster</name>
        <dbReference type="ChEBI" id="CHEBI:49883"/>
    </ligand>
</feature>
<keyword evidence="3 11" id="KW-0004">4Fe-4S</keyword>
<evidence type="ECO:0000256" key="10">
    <source>
        <dbReference type="ARBA" id="ARBA00023163"/>
    </source>
</evidence>
<keyword evidence="7 11" id="KW-0805">Transcription regulation</keyword>
<comment type="function">
    <text evidence="11">Acts as a transcriptional regulator. Probably redox-responsive. The apo- but not holo-form probably binds DNA.</text>
</comment>
<reference evidence="14 15" key="1">
    <citation type="journal article" date="2013" name="ISME J.">
        <title>A metabolic model for members of the genus Tetrasphaera involved in enhanced biological phosphorus removal.</title>
        <authorList>
            <person name="Kristiansen R."/>
            <person name="Nguyen H.T.T."/>
            <person name="Saunders A.M."/>
            <person name="Nielsen J.L."/>
            <person name="Wimmer R."/>
            <person name="Le V.Q."/>
            <person name="McIlroy S.J."/>
            <person name="Petrovski S."/>
            <person name="Seviour R.J."/>
            <person name="Calteau A."/>
            <person name="Nielsen K.L."/>
            <person name="Nielsen P.H."/>
        </authorList>
    </citation>
    <scope>NUCLEOTIDE SEQUENCE [LARGE SCALE GENOMIC DNA]</scope>
    <source>
        <strain evidence="14 15">Lp2</strain>
    </source>
</reference>
<dbReference type="PANTHER" id="PTHR38839:SF2">
    <property type="entry name" value="TRANSCRIPTIONAL REGULATOR WHIB7-RELATED"/>
    <property type="match status" value="1"/>
</dbReference>
<name>N0E1A4_9MICO</name>
<dbReference type="PROSITE" id="PS51674">
    <property type="entry name" value="4FE4S_WBL"/>
    <property type="match status" value="1"/>
</dbReference>
<dbReference type="STRING" id="1193181.BN10_190011"/>
<evidence type="ECO:0000256" key="9">
    <source>
        <dbReference type="ARBA" id="ARBA00023157"/>
    </source>
</evidence>
<evidence type="ECO:0000256" key="2">
    <source>
        <dbReference type="ARBA" id="ARBA00006597"/>
    </source>
</evidence>
<dbReference type="GO" id="GO:0003677">
    <property type="term" value="F:DNA binding"/>
    <property type="evidence" value="ECO:0007669"/>
    <property type="project" value="UniProtKB-UniRule"/>
</dbReference>
<comment type="subcellular location">
    <subcellularLocation>
        <location evidence="1 11">Cytoplasm</location>
    </subcellularLocation>
</comment>
<keyword evidence="6 11" id="KW-0411">Iron-sulfur</keyword>
<evidence type="ECO:0000256" key="5">
    <source>
        <dbReference type="ARBA" id="ARBA00023004"/>
    </source>
</evidence>
<evidence type="ECO:0000313" key="15">
    <source>
        <dbReference type="Proteomes" id="UP000013167"/>
    </source>
</evidence>
<dbReference type="InterPro" id="IPR003482">
    <property type="entry name" value="Whib"/>
</dbReference>
<keyword evidence="5 11" id="KW-0408">Iron</keyword>
<keyword evidence="4 11" id="KW-0479">Metal-binding</keyword>
<dbReference type="HOGENOM" id="CLU_106245_3_2_11"/>
<comment type="PTM">
    <text evidence="11">Upon Fe-S cluster removal intramolecular disulfide bonds are formed.</text>
</comment>
<dbReference type="GO" id="GO:0045892">
    <property type="term" value="P:negative regulation of DNA-templated transcription"/>
    <property type="evidence" value="ECO:0007669"/>
    <property type="project" value="TreeGrafter"/>
</dbReference>
<sequence length="120" mass="13514">MTITTHRPTQTSHQPRPHTSDKEVTAMETFDLFALLDAVERTEIVPCREHDAEIWFAQTPDDVEFAKALCGTCPVVEECLTHAVETGAMWGIWGGQLFEWGVLVPKKRPRGRPRKETVAA</sequence>
<dbReference type="HAMAP" id="MF_01479">
    <property type="entry name" value="WhiB"/>
    <property type="match status" value="1"/>
</dbReference>
<comment type="PTM">
    <text evidence="11">The Fe-S cluster can be nitrosylated by nitric oxide (NO).</text>
</comment>
<evidence type="ECO:0000256" key="12">
    <source>
        <dbReference type="SAM" id="MobiDB-lite"/>
    </source>
</evidence>
<dbReference type="EMBL" id="CAIZ01000085">
    <property type="protein sequence ID" value="CCH69535.1"/>
    <property type="molecule type" value="Genomic_DNA"/>
</dbReference>
<comment type="caution">
    <text evidence="14">The sequence shown here is derived from an EMBL/GenBank/DDBJ whole genome shotgun (WGS) entry which is preliminary data.</text>
</comment>
<dbReference type="GO" id="GO:0045454">
    <property type="term" value="P:cell redox homeostasis"/>
    <property type="evidence" value="ECO:0007669"/>
    <property type="project" value="TreeGrafter"/>
</dbReference>
<dbReference type="InterPro" id="IPR034768">
    <property type="entry name" value="4FE4S_WBL"/>
</dbReference>
<keyword evidence="15" id="KW-1185">Reference proteome</keyword>
<dbReference type="eggNOG" id="ENOG5032RVG">
    <property type="taxonomic scope" value="Bacteria"/>
</dbReference>
<feature type="binding site" evidence="11">
    <location>
        <position position="79"/>
    </location>
    <ligand>
        <name>[4Fe-4S] cluster</name>
        <dbReference type="ChEBI" id="CHEBI:49883"/>
    </ligand>
</feature>
<keyword evidence="11" id="KW-0963">Cytoplasm</keyword>
<keyword evidence="9 11" id="KW-1015">Disulfide bond</keyword>
<dbReference type="GO" id="GO:0051539">
    <property type="term" value="F:4 iron, 4 sulfur cluster binding"/>
    <property type="evidence" value="ECO:0007669"/>
    <property type="project" value="UniProtKB-UniRule"/>
</dbReference>
<evidence type="ECO:0000256" key="4">
    <source>
        <dbReference type="ARBA" id="ARBA00022723"/>
    </source>
</evidence>
<protein>
    <recommendedName>
        <fullName evidence="11">Transcriptional regulator WhiB</fullName>
    </recommendedName>
</protein>
<proteinExistence type="inferred from homology"/>
<dbReference type="RefSeq" id="WP_010849462.1">
    <property type="nucleotide sequence ID" value="NZ_HF570956.1"/>
</dbReference>
<evidence type="ECO:0000256" key="11">
    <source>
        <dbReference type="HAMAP-Rule" id="MF_01479"/>
    </source>
</evidence>
<dbReference type="Pfam" id="PF02467">
    <property type="entry name" value="Whib"/>
    <property type="match status" value="1"/>
</dbReference>
<organism evidence="14 15">
    <name type="scientific">Phycicoccus elongatus Lp2</name>
    <dbReference type="NCBI Taxonomy" id="1193181"/>
    <lineage>
        <taxon>Bacteria</taxon>
        <taxon>Bacillati</taxon>
        <taxon>Actinomycetota</taxon>
        <taxon>Actinomycetes</taxon>
        <taxon>Micrococcales</taxon>
        <taxon>Intrasporangiaceae</taxon>
        <taxon>Phycicoccus</taxon>
    </lineage>
</organism>
<evidence type="ECO:0000259" key="13">
    <source>
        <dbReference type="PROSITE" id="PS51674"/>
    </source>
</evidence>
<evidence type="ECO:0000256" key="6">
    <source>
        <dbReference type="ARBA" id="ARBA00023014"/>
    </source>
</evidence>
<feature type="domain" description="4Fe-4S Wbl-type" evidence="13">
    <location>
        <begin position="46"/>
        <end position="103"/>
    </location>
</feature>
<evidence type="ECO:0000256" key="8">
    <source>
        <dbReference type="ARBA" id="ARBA00023125"/>
    </source>
</evidence>
<evidence type="ECO:0000256" key="1">
    <source>
        <dbReference type="ARBA" id="ARBA00004496"/>
    </source>
</evidence>
<dbReference type="Proteomes" id="UP000013167">
    <property type="component" value="Unassembled WGS sequence"/>
</dbReference>
<dbReference type="GO" id="GO:0047134">
    <property type="term" value="F:protein-disulfide reductase [NAD(P)H] activity"/>
    <property type="evidence" value="ECO:0007669"/>
    <property type="project" value="TreeGrafter"/>
</dbReference>
<dbReference type="GO" id="GO:0005737">
    <property type="term" value="C:cytoplasm"/>
    <property type="evidence" value="ECO:0007669"/>
    <property type="project" value="UniProtKB-SubCell"/>
</dbReference>
<gene>
    <name evidence="11" type="primary">whiB</name>
    <name evidence="14" type="ORF">BN10_190011</name>
</gene>
<accession>N0E1A4</accession>
<feature type="binding site" evidence="11">
    <location>
        <position position="70"/>
    </location>
    <ligand>
        <name>[4Fe-4S] cluster</name>
        <dbReference type="ChEBI" id="CHEBI:49883"/>
    </ligand>
</feature>
<evidence type="ECO:0000313" key="14">
    <source>
        <dbReference type="EMBL" id="CCH69535.1"/>
    </source>
</evidence>
<feature type="region of interest" description="Disordered" evidence="12">
    <location>
        <begin position="1"/>
        <end position="21"/>
    </location>
</feature>
<dbReference type="PANTHER" id="PTHR38839">
    <property type="entry name" value="TRANSCRIPTIONAL REGULATOR WHID-RELATED"/>
    <property type="match status" value="1"/>
</dbReference>
<dbReference type="AlphaFoldDB" id="N0E1A4"/>
<evidence type="ECO:0000256" key="7">
    <source>
        <dbReference type="ARBA" id="ARBA00023015"/>
    </source>
</evidence>
<comment type="cofactor">
    <cofactor evidence="11">
        <name>[4Fe-4S] cluster</name>
        <dbReference type="ChEBI" id="CHEBI:49883"/>
    </cofactor>
    <text evidence="11">Binds 1 [4Fe-4S] cluster per subunit. Following nitrosylation of the [4Fe-4S] cluster binds 1 [4Fe-8(NO)] cluster per subunit.</text>
</comment>
<dbReference type="GO" id="GO:0035731">
    <property type="term" value="F:dinitrosyl-iron complex binding"/>
    <property type="evidence" value="ECO:0007669"/>
    <property type="project" value="UniProtKB-UniRule"/>
</dbReference>